<evidence type="ECO:0000313" key="2">
    <source>
        <dbReference type="Proteomes" id="UP000800041"/>
    </source>
</evidence>
<accession>A0A6G1GT35</accession>
<dbReference type="EMBL" id="ML977171">
    <property type="protein sequence ID" value="KAF1983919.1"/>
    <property type="molecule type" value="Genomic_DNA"/>
</dbReference>
<name>A0A6G1GT35_9PEZI</name>
<proteinExistence type="predicted"/>
<evidence type="ECO:0000313" key="1">
    <source>
        <dbReference type="EMBL" id="KAF1983919.1"/>
    </source>
</evidence>
<reference evidence="1" key="1">
    <citation type="journal article" date="2020" name="Stud. Mycol.">
        <title>101 Dothideomycetes genomes: a test case for predicting lifestyles and emergence of pathogens.</title>
        <authorList>
            <person name="Haridas S."/>
            <person name="Albert R."/>
            <person name="Binder M."/>
            <person name="Bloem J."/>
            <person name="Labutti K."/>
            <person name="Salamov A."/>
            <person name="Andreopoulos B."/>
            <person name="Baker S."/>
            <person name="Barry K."/>
            <person name="Bills G."/>
            <person name="Bluhm B."/>
            <person name="Cannon C."/>
            <person name="Castanera R."/>
            <person name="Culley D."/>
            <person name="Daum C."/>
            <person name="Ezra D."/>
            <person name="Gonzalez J."/>
            <person name="Henrissat B."/>
            <person name="Kuo A."/>
            <person name="Liang C."/>
            <person name="Lipzen A."/>
            <person name="Lutzoni F."/>
            <person name="Magnuson J."/>
            <person name="Mondo S."/>
            <person name="Nolan M."/>
            <person name="Ohm R."/>
            <person name="Pangilinan J."/>
            <person name="Park H.-J."/>
            <person name="Ramirez L."/>
            <person name="Alfaro M."/>
            <person name="Sun H."/>
            <person name="Tritt A."/>
            <person name="Yoshinaga Y."/>
            <person name="Zwiers L.-H."/>
            <person name="Turgeon B."/>
            <person name="Goodwin S."/>
            <person name="Spatafora J."/>
            <person name="Crous P."/>
            <person name="Grigoriev I."/>
        </authorList>
    </citation>
    <scope>NUCLEOTIDE SEQUENCE</scope>
    <source>
        <strain evidence="1">CBS 113979</strain>
    </source>
</reference>
<keyword evidence="2" id="KW-1185">Reference proteome</keyword>
<organism evidence="1 2">
    <name type="scientific">Aulographum hederae CBS 113979</name>
    <dbReference type="NCBI Taxonomy" id="1176131"/>
    <lineage>
        <taxon>Eukaryota</taxon>
        <taxon>Fungi</taxon>
        <taxon>Dikarya</taxon>
        <taxon>Ascomycota</taxon>
        <taxon>Pezizomycotina</taxon>
        <taxon>Dothideomycetes</taxon>
        <taxon>Pleosporomycetidae</taxon>
        <taxon>Aulographales</taxon>
        <taxon>Aulographaceae</taxon>
    </lineage>
</organism>
<protein>
    <submittedName>
        <fullName evidence="1">Uncharacterized protein</fullName>
    </submittedName>
</protein>
<dbReference type="AlphaFoldDB" id="A0A6G1GT35"/>
<gene>
    <name evidence="1" type="ORF">K402DRAFT_152062</name>
</gene>
<sequence>MENPRANISRDDEPSFYLEGCHCFICGFFLWDPRLDFFDFLGEEDVGEQGEQEQDLVIGLEEGVKNSGLVGLHSIDDPAAKVSADEDPGELEPHLAPRLDWNILRFKNVKWMKKLRIIAKSPHSPNAKSCYVTGLAELEVNGRRTVRARRGSHPNAPTGDEVGWLTLDLYQEYYPDWSLQVLRFTKTVLLCCKRYSKHRGPLLLSLI</sequence>
<dbReference type="Proteomes" id="UP000800041">
    <property type="component" value="Unassembled WGS sequence"/>
</dbReference>